<comment type="caution">
    <text evidence="1">The sequence shown here is derived from an EMBL/GenBank/DDBJ whole genome shotgun (WGS) entry which is preliminary data.</text>
</comment>
<dbReference type="Proteomes" id="UP001596119">
    <property type="component" value="Unassembled WGS sequence"/>
</dbReference>
<name>A0ABW1IBT0_9PSEU</name>
<proteinExistence type="predicted"/>
<dbReference type="EMBL" id="JBHSQK010000062">
    <property type="protein sequence ID" value="MFC5951083.1"/>
    <property type="molecule type" value="Genomic_DNA"/>
</dbReference>
<dbReference type="RefSeq" id="WP_379568683.1">
    <property type="nucleotide sequence ID" value="NZ_JBHSQK010000062.1"/>
</dbReference>
<organism evidence="1 2">
    <name type="scientific">Pseudonocardia lutea</name>
    <dbReference type="NCBI Taxonomy" id="2172015"/>
    <lineage>
        <taxon>Bacteria</taxon>
        <taxon>Bacillati</taxon>
        <taxon>Actinomycetota</taxon>
        <taxon>Actinomycetes</taxon>
        <taxon>Pseudonocardiales</taxon>
        <taxon>Pseudonocardiaceae</taxon>
        <taxon>Pseudonocardia</taxon>
    </lineage>
</organism>
<evidence type="ECO:0000313" key="2">
    <source>
        <dbReference type="Proteomes" id="UP001596119"/>
    </source>
</evidence>
<protein>
    <submittedName>
        <fullName evidence="1">Uncharacterized protein</fullName>
    </submittedName>
</protein>
<evidence type="ECO:0000313" key="1">
    <source>
        <dbReference type="EMBL" id="MFC5951083.1"/>
    </source>
</evidence>
<sequence>MSPHPDPFPPLPPVPPHPAGRPCAHLCTPDCTAEPEETGTGRPEDSC</sequence>
<gene>
    <name evidence="1" type="ORF">ACFQH9_22710</name>
</gene>
<accession>A0ABW1IBT0</accession>
<reference evidence="2" key="1">
    <citation type="journal article" date="2019" name="Int. J. Syst. Evol. Microbiol.">
        <title>The Global Catalogue of Microorganisms (GCM) 10K type strain sequencing project: providing services to taxonomists for standard genome sequencing and annotation.</title>
        <authorList>
            <consortium name="The Broad Institute Genomics Platform"/>
            <consortium name="The Broad Institute Genome Sequencing Center for Infectious Disease"/>
            <person name="Wu L."/>
            <person name="Ma J."/>
        </authorList>
    </citation>
    <scope>NUCLEOTIDE SEQUENCE [LARGE SCALE GENOMIC DNA]</scope>
    <source>
        <strain evidence="2">CGMCC 4.7397</strain>
    </source>
</reference>
<keyword evidence="2" id="KW-1185">Reference proteome</keyword>